<evidence type="ECO:0000313" key="1">
    <source>
        <dbReference type="EMBL" id="NYI40406.1"/>
    </source>
</evidence>
<evidence type="ECO:0000313" key="2">
    <source>
        <dbReference type="Proteomes" id="UP000547973"/>
    </source>
</evidence>
<keyword evidence="2" id="KW-1185">Reference proteome</keyword>
<sequence>MTKSDLRARPVFHHQREAIEAHLTVVFAALAVARHLQEATGTSIKKIVQALRTARSAIIKINGEHLTLDPDLTDTVRAILNRLETGH</sequence>
<organism evidence="1 2">
    <name type="scientific">Demequina lutea</name>
    <dbReference type="NCBI Taxonomy" id="431489"/>
    <lineage>
        <taxon>Bacteria</taxon>
        <taxon>Bacillati</taxon>
        <taxon>Actinomycetota</taxon>
        <taxon>Actinomycetes</taxon>
        <taxon>Micrococcales</taxon>
        <taxon>Demequinaceae</taxon>
        <taxon>Demequina</taxon>
    </lineage>
</organism>
<dbReference type="Proteomes" id="UP000547973">
    <property type="component" value="Unassembled WGS sequence"/>
</dbReference>
<dbReference type="EMBL" id="JACBZO010000001">
    <property type="protein sequence ID" value="NYI40406.1"/>
    <property type="molecule type" value="Genomic_DNA"/>
</dbReference>
<dbReference type="AlphaFoldDB" id="A0A7Y9ZBQ1"/>
<name>A0A7Y9ZBQ1_9MICO</name>
<reference evidence="1 2" key="1">
    <citation type="submission" date="2020-07" db="EMBL/GenBank/DDBJ databases">
        <title>Sequencing the genomes of 1000 actinobacteria strains.</title>
        <authorList>
            <person name="Klenk H.-P."/>
        </authorList>
    </citation>
    <scope>NUCLEOTIDE SEQUENCE [LARGE SCALE GENOMIC DNA]</scope>
    <source>
        <strain evidence="1 2">DSM 19970</strain>
    </source>
</reference>
<protein>
    <submittedName>
        <fullName evidence="1">Uncharacterized protein</fullName>
    </submittedName>
</protein>
<comment type="caution">
    <text evidence="1">The sequence shown here is derived from an EMBL/GenBank/DDBJ whole genome shotgun (WGS) entry which is preliminary data.</text>
</comment>
<accession>A0A7Y9ZBQ1</accession>
<gene>
    <name evidence="1" type="ORF">BKA03_000525</name>
</gene>
<proteinExistence type="predicted"/>